<evidence type="ECO:0000313" key="6">
    <source>
        <dbReference type="EMBL" id="UUX33960.1"/>
    </source>
</evidence>
<dbReference type="Pfam" id="PF13005">
    <property type="entry name" value="zf-IS66"/>
    <property type="match status" value="1"/>
</dbReference>
<evidence type="ECO:0000259" key="4">
    <source>
        <dbReference type="Pfam" id="PF13005"/>
    </source>
</evidence>
<feature type="coiled-coil region" evidence="1">
    <location>
        <begin position="11"/>
        <end position="38"/>
    </location>
</feature>
<sequence>MTENELIGLEISEILEKFNQLESELEAANIKIELMRQDLATYQIMTYSPRRETMISEGQTNLFTDPSEDISEVISHEEYSKPEPPVVEKSEKKTTKGSKPREKSVGRKDEILNQYVQEDVYHYLPDEEQVCHDCHHPLKLIGPAQVQQELVFVPAHFKCVNHHQMSYKCDHCSSQADKDQFVKSELPSLPFVNSFGSASVVAETIYQKYELKVPAYRQENHWRKLLLPLSRTTICRWHIKACEYYLGFIYRALHDEILMHDIAHMDETTFRVLESDKQQTFYWILQSSQHHDHKVVYFSHQDGRGSDKFKEVIGSFEGTIHCDMYAVYRSADESTENLELAGCWAHLRRKFFEASRVSKGLPKTTADEILTMINTIFRKEREWKELSIEERFKKRQFILKRLMDNLFNYIDQCAANTILKDKLSKAFSYAKEYKAYFYNVLKDGRLELSNNAAERSIRTVVMGRNNYKFAATFNGAQAGAVILSLIETAKLHGLDAKQYIQYLLTHLPNESDLATAKLDQYMPWSNEIKEACSAQTVIGDVVEEKTA</sequence>
<feature type="domain" description="Transposase IS66 central" evidence="3">
    <location>
        <begin position="197"/>
        <end position="478"/>
    </location>
</feature>
<evidence type="ECO:0000256" key="2">
    <source>
        <dbReference type="SAM" id="MobiDB-lite"/>
    </source>
</evidence>
<evidence type="ECO:0000259" key="5">
    <source>
        <dbReference type="Pfam" id="PF13817"/>
    </source>
</evidence>
<dbReference type="PANTHER" id="PTHR33678:SF2">
    <property type="match status" value="1"/>
</dbReference>
<dbReference type="EMBL" id="CP102453">
    <property type="protein sequence ID" value="UUX33960.1"/>
    <property type="molecule type" value="Genomic_DNA"/>
</dbReference>
<gene>
    <name evidence="6" type="ORF">NRE15_13915</name>
</gene>
<proteinExistence type="predicted"/>
<evidence type="ECO:0000259" key="3">
    <source>
        <dbReference type="Pfam" id="PF03050"/>
    </source>
</evidence>
<organism evidence="6 7">
    <name type="scientific">Fundicoccus culcitae</name>
    <dbReference type="NCBI Taxonomy" id="2969821"/>
    <lineage>
        <taxon>Bacteria</taxon>
        <taxon>Bacillati</taxon>
        <taxon>Bacillota</taxon>
        <taxon>Bacilli</taxon>
        <taxon>Lactobacillales</taxon>
        <taxon>Aerococcaceae</taxon>
        <taxon>Fundicoccus</taxon>
    </lineage>
</organism>
<feature type="region of interest" description="Disordered" evidence="2">
    <location>
        <begin position="76"/>
        <end position="108"/>
    </location>
</feature>
<dbReference type="InterPro" id="IPR004291">
    <property type="entry name" value="Transposase_IS66_central"/>
</dbReference>
<dbReference type="InterPro" id="IPR039552">
    <property type="entry name" value="IS66_C"/>
</dbReference>
<keyword evidence="1" id="KW-0175">Coiled coil</keyword>
<feature type="domain" description="Transposase IS66 C-terminal" evidence="5">
    <location>
        <begin position="484"/>
        <end position="524"/>
    </location>
</feature>
<feature type="domain" description="Transposase IS66 zinc-finger binding" evidence="4">
    <location>
        <begin position="128"/>
        <end position="172"/>
    </location>
</feature>
<dbReference type="Proteomes" id="UP001315967">
    <property type="component" value="Chromosome"/>
</dbReference>
<reference evidence="6 7" key="1">
    <citation type="submission" date="2022-08" db="EMBL/GenBank/DDBJ databases">
        <title>Aerococcaceae sp. nov isolated from spoiled eye mask.</title>
        <authorList>
            <person name="Zhou G."/>
            <person name="Xie X.-B."/>
            <person name="Shi Q.-S."/>
            <person name="Wang Y.-S."/>
            <person name="Wen X."/>
            <person name="Peng H."/>
            <person name="Yang X.-J."/>
            <person name="Tao H.-B."/>
            <person name="Huang X.-M."/>
        </authorList>
    </citation>
    <scope>NUCLEOTIDE SEQUENCE [LARGE SCALE GENOMIC DNA]</scope>
    <source>
        <strain evidence="7">DM20194951</strain>
    </source>
</reference>
<dbReference type="NCBIfam" id="NF033517">
    <property type="entry name" value="transpos_IS66"/>
    <property type="match status" value="1"/>
</dbReference>
<protein>
    <submittedName>
        <fullName evidence="6">IS66 family transposase</fullName>
    </submittedName>
</protein>
<keyword evidence="7" id="KW-1185">Reference proteome</keyword>
<dbReference type="InterPro" id="IPR024474">
    <property type="entry name" value="Znf_dom_IS66"/>
</dbReference>
<dbReference type="RefSeq" id="WP_313793462.1">
    <property type="nucleotide sequence ID" value="NZ_CP102453.1"/>
</dbReference>
<dbReference type="Pfam" id="PF03050">
    <property type="entry name" value="DDE_Tnp_IS66"/>
    <property type="match status" value="1"/>
</dbReference>
<dbReference type="InterPro" id="IPR052344">
    <property type="entry name" value="Transposase-related"/>
</dbReference>
<name>A0ABY5P6F8_9LACT</name>
<dbReference type="Pfam" id="PF13817">
    <property type="entry name" value="DDE_Tnp_IS66_C"/>
    <property type="match status" value="1"/>
</dbReference>
<evidence type="ECO:0000256" key="1">
    <source>
        <dbReference type="SAM" id="Coils"/>
    </source>
</evidence>
<evidence type="ECO:0000313" key="7">
    <source>
        <dbReference type="Proteomes" id="UP001315967"/>
    </source>
</evidence>
<dbReference type="PANTHER" id="PTHR33678">
    <property type="entry name" value="BLL1576 PROTEIN"/>
    <property type="match status" value="1"/>
</dbReference>
<accession>A0ABY5P6F8</accession>